<dbReference type="AlphaFoldDB" id="A0A0F6R024"/>
<accession>A0A0F6R024</accession>
<evidence type="ECO:0000313" key="2">
    <source>
        <dbReference type="Proteomes" id="UP000033457"/>
    </source>
</evidence>
<reference evidence="1 2" key="1">
    <citation type="journal article" date="2015" name="Genome Announc.">
        <title>Complete Genome Sequence of Corynebacterium kutscheri DSM 20755, a Corynebacterial Type Strain with Remarkably Low G+C Content of Chromosomal DNA.</title>
        <authorList>
            <person name="Ruckert C."/>
            <person name="Albersmeier A."/>
            <person name="Winkler A."/>
            <person name="Tauch A."/>
        </authorList>
    </citation>
    <scope>NUCLEOTIDE SEQUENCE [LARGE SCALE GENOMIC DNA]</scope>
    <source>
        <strain evidence="1 2">DSM 20755</strain>
    </source>
</reference>
<keyword evidence="2" id="KW-1185">Reference proteome</keyword>
<proteinExistence type="predicted"/>
<organism evidence="1 2">
    <name type="scientific">Corynebacterium kutscheri</name>
    <dbReference type="NCBI Taxonomy" id="35755"/>
    <lineage>
        <taxon>Bacteria</taxon>
        <taxon>Bacillati</taxon>
        <taxon>Actinomycetota</taxon>
        <taxon>Actinomycetes</taxon>
        <taxon>Mycobacteriales</taxon>
        <taxon>Corynebacteriaceae</taxon>
        <taxon>Corynebacterium</taxon>
    </lineage>
</organism>
<gene>
    <name evidence="1" type="ORF">UL82_04225</name>
</gene>
<dbReference type="Proteomes" id="UP000033457">
    <property type="component" value="Chromosome"/>
</dbReference>
<name>A0A0F6R024_9CORY</name>
<dbReference type="HOGENOM" id="CLU_3431830_0_0_11"/>
<evidence type="ECO:0000313" key="1">
    <source>
        <dbReference type="EMBL" id="AKE41050.1"/>
    </source>
</evidence>
<sequence length="17" mass="2115">MRRLCSRNLAHDRFLLL</sequence>
<dbReference type="EMBL" id="CP011312">
    <property type="protein sequence ID" value="AKE41050.1"/>
    <property type="molecule type" value="Genomic_DNA"/>
</dbReference>
<protein>
    <submittedName>
        <fullName evidence="1">Uncharacterized protein</fullName>
    </submittedName>
</protein>
<dbReference type="KEGG" id="cku:UL82_04225"/>